<comment type="catalytic activity">
    <reaction evidence="15">
        <text>Xaa-L-Pro dipeptide + H2O = an L-alpha-amino acid + L-proline</text>
        <dbReference type="Rhea" id="RHEA:76407"/>
        <dbReference type="ChEBI" id="CHEBI:15377"/>
        <dbReference type="ChEBI" id="CHEBI:59869"/>
        <dbReference type="ChEBI" id="CHEBI:60039"/>
        <dbReference type="ChEBI" id="CHEBI:195196"/>
        <dbReference type="EC" id="3.4.13.9"/>
    </reaction>
</comment>
<evidence type="ECO:0000256" key="6">
    <source>
        <dbReference type="ARBA" id="ARBA00022997"/>
    </source>
</evidence>
<dbReference type="GO" id="GO:0070006">
    <property type="term" value="F:metalloaminopeptidase activity"/>
    <property type="evidence" value="ECO:0007669"/>
    <property type="project" value="InterPro"/>
</dbReference>
<keyword evidence="8" id="KW-0464">Manganese</keyword>
<keyword evidence="4" id="KW-0479">Metal-binding</keyword>
<evidence type="ECO:0000256" key="4">
    <source>
        <dbReference type="ARBA" id="ARBA00022723"/>
    </source>
</evidence>
<evidence type="ECO:0000256" key="10">
    <source>
        <dbReference type="ARBA" id="ARBA00044051"/>
    </source>
</evidence>
<keyword evidence="3" id="KW-0645">Protease</keyword>
<dbReference type="PANTHER" id="PTHR48480">
    <property type="match status" value="1"/>
</dbReference>
<dbReference type="SUPFAM" id="SSF55920">
    <property type="entry name" value="Creatinase/aminopeptidase"/>
    <property type="match status" value="1"/>
</dbReference>
<feature type="domain" description="Aminopeptidase P N-terminal" evidence="16">
    <location>
        <begin position="20"/>
        <end position="159"/>
    </location>
</feature>
<dbReference type="InterPro" id="IPR052433">
    <property type="entry name" value="X-Pro_dipept-like"/>
</dbReference>
<evidence type="ECO:0000256" key="9">
    <source>
        <dbReference type="ARBA" id="ARBA00043990"/>
    </source>
</evidence>
<dbReference type="Pfam" id="PF00557">
    <property type="entry name" value="Peptidase_M24"/>
    <property type="match status" value="1"/>
</dbReference>
<evidence type="ECO:0000256" key="8">
    <source>
        <dbReference type="ARBA" id="ARBA00023211"/>
    </source>
</evidence>
<comment type="cofactor">
    <cofactor evidence="1">
        <name>Mn(2+)</name>
        <dbReference type="ChEBI" id="CHEBI:29035"/>
    </cofactor>
</comment>
<dbReference type="InterPro" id="IPR029149">
    <property type="entry name" value="Creatin/AminoP/Spt16_N"/>
</dbReference>
<dbReference type="GO" id="GO:0006508">
    <property type="term" value="P:proteolysis"/>
    <property type="evidence" value="ECO:0007669"/>
    <property type="project" value="UniProtKB-KW"/>
</dbReference>
<dbReference type="EC" id="3.4.13.9" evidence="10"/>
<evidence type="ECO:0000256" key="15">
    <source>
        <dbReference type="ARBA" id="ARBA00048994"/>
    </source>
</evidence>
<dbReference type="FunFam" id="3.90.230.10:FF:000002">
    <property type="entry name" value="Xaa-Pro aminopeptidase 3"/>
    <property type="match status" value="1"/>
</dbReference>
<dbReference type="GO" id="GO:0102009">
    <property type="term" value="F:proline dipeptidase activity"/>
    <property type="evidence" value="ECO:0007669"/>
    <property type="project" value="UniProtKB-EC"/>
</dbReference>
<dbReference type="Proteomes" id="UP001438707">
    <property type="component" value="Unassembled WGS sequence"/>
</dbReference>
<comment type="similarity">
    <text evidence="9">Belongs to the peptidase M24B family. Eukaryotic-type prolidase subfamily.</text>
</comment>
<dbReference type="Gene3D" id="3.40.350.10">
    <property type="entry name" value="Creatinase/prolidase N-terminal domain"/>
    <property type="match status" value="1"/>
</dbReference>
<dbReference type="SMART" id="SM01011">
    <property type="entry name" value="AMP_N"/>
    <property type="match status" value="1"/>
</dbReference>
<sequence length="499" mass="55168">MAGQKAAEIFDLGPQTLRVSRRALHGSTRRKCVDAARKNIAKEKQGIVLLQGGSACPVYSTDAEVIFRQESFFHYLFGVEEEDYFGAIDLRTEQTILFMPKLPEAYAVWMGHIHGPQHMKERYAVDDVFYTEEMPNKLAELDPPSLHVLHGINSDSGSETQAASFKGIGRFQVDKDNLFNILAECRVVEKDSWVQRKTPEELEVMKYANAVGSAAHVKVLQQCHPGMMEYGLESTFLHNCYLNGGCRHTPYTPICASGPSGHVLHYGHAGAPNSRQVQDGDFCLLDMGCEYYRYGSDITCSFPANGKFSNSQKVIYEAVLSAHDAVLKAMRPGVAWPEMQLLAERHILGGLKAGGFLTGNVEEMVQDRVGALFMPHGLGHLLGLDTHDVGGYLPGTPERSSEPGLKSLRTSRILEENMVITVEPGCYFNPALLEPAMTGKDKRCKYLVKDKIWQSMDFGGVRIEDDVIVTASSSQSMTQVPRFVKDIESVMAGGPWPAV</sequence>
<protein>
    <recommendedName>
        <fullName evidence="11">Xaa-Pro dipeptidase</fullName>
        <ecNumber evidence="10">3.4.13.9</ecNumber>
    </recommendedName>
    <alternativeName>
        <fullName evidence="14">Imidodipeptidase</fullName>
    </alternativeName>
    <alternativeName>
        <fullName evidence="12">Peptidase D</fullName>
    </alternativeName>
    <alternativeName>
        <fullName evidence="13">Proline dipeptidase</fullName>
    </alternativeName>
</protein>
<proteinExistence type="inferred from homology"/>
<dbReference type="InterPro" id="IPR000994">
    <property type="entry name" value="Pept_M24"/>
</dbReference>
<dbReference type="SUPFAM" id="SSF53092">
    <property type="entry name" value="Creatinase/prolidase N-terminal domain"/>
    <property type="match status" value="1"/>
</dbReference>
<dbReference type="CDD" id="cd01087">
    <property type="entry name" value="Prolidase"/>
    <property type="match status" value="1"/>
</dbReference>
<keyword evidence="18" id="KW-1185">Reference proteome</keyword>
<gene>
    <name evidence="17" type="ORF">WJX74_010185</name>
</gene>
<evidence type="ECO:0000256" key="5">
    <source>
        <dbReference type="ARBA" id="ARBA00022801"/>
    </source>
</evidence>
<evidence type="ECO:0000256" key="11">
    <source>
        <dbReference type="ARBA" id="ARBA00044141"/>
    </source>
</evidence>
<evidence type="ECO:0000256" key="1">
    <source>
        <dbReference type="ARBA" id="ARBA00001936"/>
    </source>
</evidence>
<comment type="subunit">
    <text evidence="2">Homodimer.</text>
</comment>
<evidence type="ECO:0000313" key="17">
    <source>
        <dbReference type="EMBL" id="KAK9826337.1"/>
    </source>
</evidence>
<dbReference type="GO" id="GO:0030145">
    <property type="term" value="F:manganese ion binding"/>
    <property type="evidence" value="ECO:0007669"/>
    <property type="project" value="InterPro"/>
</dbReference>
<comment type="caution">
    <text evidence="17">The sequence shown here is derived from an EMBL/GenBank/DDBJ whole genome shotgun (WGS) entry which is preliminary data.</text>
</comment>
<name>A0AAW1QYY0_9CHLO</name>
<dbReference type="PANTHER" id="PTHR48480:SF2">
    <property type="entry name" value="PEPTIDASE D"/>
    <property type="match status" value="1"/>
</dbReference>
<keyword evidence="5" id="KW-0378">Hydrolase</keyword>
<evidence type="ECO:0000256" key="13">
    <source>
        <dbReference type="ARBA" id="ARBA00044284"/>
    </source>
</evidence>
<accession>A0AAW1QYY0</accession>
<keyword evidence="6" id="KW-0224">Dipeptidase</keyword>
<evidence type="ECO:0000259" key="16">
    <source>
        <dbReference type="SMART" id="SM01011"/>
    </source>
</evidence>
<evidence type="ECO:0000256" key="12">
    <source>
        <dbReference type="ARBA" id="ARBA00044252"/>
    </source>
</evidence>
<organism evidence="17 18">
    <name type="scientific">Apatococcus lobatus</name>
    <dbReference type="NCBI Taxonomy" id="904363"/>
    <lineage>
        <taxon>Eukaryota</taxon>
        <taxon>Viridiplantae</taxon>
        <taxon>Chlorophyta</taxon>
        <taxon>core chlorophytes</taxon>
        <taxon>Trebouxiophyceae</taxon>
        <taxon>Chlorellales</taxon>
        <taxon>Chlorellaceae</taxon>
        <taxon>Apatococcus</taxon>
    </lineage>
</organism>
<keyword evidence="7" id="KW-0482">Metalloprotease</keyword>
<evidence type="ECO:0000256" key="2">
    <source>
        <dbReference type="ARBA" id="ARBA00011738"/>
    </source>
</evidence>
<dbReference type="InterPro" id="IPR007865">
    <property type="entry name" value="Aminopep_P_N"/>
</dbReference>
<dbReference type="EMBL" id="JALJOS010000021">
    <property type="protein sequence ID" value="KAK9826337.1"/>
    <property type="molecule type" value="Genomic_DNA"/>
</dbReference>
<evidence type="ECO:0000256" key="7">
    <source>
        <dbReference type="ARBA" id="ARBA00023049"/>
    </source>
</evidence>
<dbReference type="Gene3D" id="3.90.230.10">
    <property type="entry name" value="Creatinase/methionine aminopeptidase superfamily"/>
    <property type="match status" value="1"/>
</dbReference>
<evidence type="ECO:0000256" key="3">
    <source>
        <dbReference type="ARBA" id="ARBA00022670"/>
    </source>
</evidence>
<reference evidence="17 18" key="1">
    <citation type="journal article" date="2024" name="Nat. Commun.">
        <title>Phylogenomics reveals the evolutionary origins of lichenization in chlorophyte algae.</title>
        <authorList>
            <person name="Puginier C."/>
            <person name="Libourel C."/>
            <person name="Otte J."/>
            <person name="Skaloud P."/>
            <person name="Haon M."/>
            <person name="Grisel S."/>
            <person name="Petersen M."/>
            <person name="Berrin J.G."/>
            <person name="Delaux P.M."/>
            <person name="Dal Grande F."/>
            <person name="Keller J."/>
        </authorList>
    </citation>
    <scope>NUCLEOTIDE SEQUENCE [LARGE SCALE GENOMIC DNA]</scope>
    <source>
        <strain evidence="17 18">SAG 2145</strain>
    </source>
</reference>
<dbReference type="AlphaFoldDB" id="A0AAW1QYY0"/>
<dbReference type="InterPro" id="IPR036005">
    <property type="entry name" value="Creatinase/aminopeptidase-like"/>
</dbReference>
<dbReference type="Pfam" id="PF05195">
    <property type="entry name" value="AMP_N"/>
    <property type="match status" value="1"/>
</dbReference>
<evidence type="ECO:0000313" key="18">
    <source>
        <dbReference type="Proteomes" id="UP001438707"/>
    </source>
</evidence>
<evidence type="ECO:0000256" key="14">
    <source>
        <dbReference type="ARBA" id="ARBA00044351"/>
    </source>
</evidence>